<protein>
    <submittedName>
        <fullName evidence="2">Uncharacterized protein</fullName>
    </submittedName>
</protein>
<reference evidence="2 3" key="1">
    <citation type="submission" date="2015-07" db="EMBL/GenBank/DDBJ databases">
        <title>Comparative genomics of the Sigatoka disease complex on banana suggests a link between parallel evolutionary changes in Pseudocercospora fijiensis and Pseudocercospora eumusae and increased virulence on the banana host.</title>
        <authorList>
            <person name="Chang T.-C."/>
            <person name="Salvucci A."/>
            <person name="Crous P.W."/>
            <person name="Stergiopoulos I."/>
        </authorList>
    </citation>
    <scope>NUCLEOTIDE SEQUENCE [LARGE SCALE GENOMIC DNA]</scope>
    <source>
        <strain evidence="2 3">CBS 116634</strain>
    </source>
</reference>
<dbReference type="AlphaFoldDB" id="A0A139IC56"/>
<evidence type="ECO:0000313" key="2">
    <source>
        <dbReference type="EMBL" id="KXT12290.1"/>
    </source>
</evidence>
<sequence length="302" mass="34229">MQKTEESKQMAEELQSHRLPVQMAPQYPDVDTECLSLRMWMSSPGAVGYLLSPRDKKQLEKELRCHRAWKNAMHDVRKTFFVEENFPEFFPPEGQRVLDVATEMTQQRKQVTKTYSELMVSRTSKVSGWRIGYSLGAPLVTSREACDLHNAPNGEISTIATGNHAVYPICLDLVLAICGRGKEARTQDVDSPEDSMQRVHSEEFSTSNGEANTAFKEHHEGTSETNREWDSDQTLVSSGLSYENIFNAIHSLWNWNLCTPQTSDLAQLFFPQGEQPSIEDVDEPNDPHNDHLSEPLNSTFHG</sequence>
<name>A0A139IC56_9PEZI</name>
<evidence type="ECO:0000313" key="3">
    <source>
        <dbReference type="Proteomes" id="UP000073492"/>
    </source>
</evidence>
<proteinExistence type="predicted"/>
<feature type="region of interest" description="Disordered" evidence="1">
    <location>
        <begin position="184"/>
        <end position="230"/>
    </location>
</feature>
<comment type="caution">
    <text evidence="2">The sequence shown here is derived from an EMBL/GenBank/DDBJ whole genome shotgun (WGS) entry which is preliminary data.</text>
</comment>
<dbReference type="EMBL" id="LFZO01000157">
    <property type="protein sequence ID" value="KXT12290.1"/>
    <property type="molecule type" value="Genomic_DNA"/>
</dbReference>
<feature type="compositionally biased region" description="Basic and acidic residues" evidence="1">
    <location>
        <begin position="215"/>
        <end position="230"/>
    </location>
</feature>
<dbReference type="Proteomes" id="UP000073492">
    <property type="component" value="Unassembled WGS sequence"/>
</dbReference>
<feature type="region of interest" description="Disordered" evidence="1">
    <location>
        <begin position="275"/>
        <end position="302"/>
    </location>
</feature>
<keyword evidence="3" id="KW-1185">Reference proteome</keyword>
<accession>A0A139IC56</accession>
<evidence type="ECO:0000256" key="1">
    <source>
        <dbReference type="SAM" id="MobiDB-lite"/>
    </source>
</evidence>
<organism evidence="2 3">
    <name type="scientific">Pseudocercospora musae</name>
    <dbReference type="NCBI Taxonomy" id="113226"/>
    <lineage>
        <taxon>Eukaryota</taxon>
        <taxon>Fungi</taxon>
        <taxon>Dikarya</taxon>
        <taxon>Ascomycota</taxon>
        <taxon>Pezizomycotina</taxon>
        <taxon>Dothideomycetes</taxon>
        <taxon>Dothideomycetidae</taxon>
        <taxon>Mycosphaerellales</taxon>
        <taxon>Mycosphaerellaceae</taxon>
        <taxon>Pseudocercospora</taxon>
    </lineage>
</organism>
<gene>
    <name evidence="2" type="ORF">AC579_5650</name>
</gene>